<dbReference type="Proteomes" id="UP000789390">
    <property type="component" value="Unassembled WGS sequence"/>
</dbReference>
<gene>
    <name evidence="2" type="ORF">DGAL_LOCUS3020</name>
</gene>
<proteinExistence type="predicted"/>
<dbReference type="EMBL" id="CAKKLH010000044">
    <property type="protein sequence ID" value="CAH0100732.1"/>
    <property type="molecule type" value="Genomic_DNA"/>
</dbReference>
<sequence>MKNPILPILILLFAMLTTICAADINLKDNSKWFVEKFGQETQAKMANTVRNFENQFKLNTGFTDLHFGKKNEILNHKNTKNELAADSKLFSSLIGNSLKDNSKWSVEKFDEETEAKMANTLRSFENQFKLNTGFTDLHFGKKNEILNLKKTPNELAIVEFFQNVQKMETQNSAFATIEKLQYEKEESKVVKISNSQTKQFSALTVNVPNNPDCKSGTGKCSNKLV</sequence>
<evidence type="ECO:0000313" key="2">
    <source>
        <dbReference type="EMBL" id="CAH0100732.1"/>
    </source>
</evidence>
<name>A0A8J2WIU9_9CRUS</name>
<keyword evidence="3" id="KW-1185">Reference proteome</keyword>
<keyword evidence="1" id="KW-0732">Signal</keyword>
<accession>A0A8J2WIU9</accession>
<evidence type="ECO:0000313" key="3">
    <source>
        <dbReference type="Proteomes" id="UP000789390"/>
    </source>
</evidence>
<protein>
    <submittedName>
        <fullName evidence="2">Uncharacterized protein</fullName>
    </submittedName>
</protein>
<feature type="chain" id="PRO_5035197107" evidence="1">
    <location>
        <begin position="22"/>
        <end position="225"/>
    </location>
</feature>
<comment type="caution">
    <text evidence="2">The sequence shown here is derived from an EMBL/GenBank/DDBJ whole genome shotgun (WGS) entry which is preliminary data.</text>
</comment>
<reference evidence="2" key="1">
    <citation type="submission" date="2021-11" db="EMBL/GenBank/DDBJ databases">
        <authorList>
            <person name="Schell T."/>
        </authorList>
    </citation>
    <scope>NUCLEOTIDE SEQUENCE</scope>
    <source>
        <strain evidence="2">M5</strain>
    </source>
</reference>
<evidence type="ECO:0000256" key="1">
    <source>
        <dbReference type="SAM" id="SignalP"/>
    </source>
</evidence>
<organism evidence="2 3">
    <name type="scientific">Daphnia galeata</name>
    <dbReference type="NCBI Taxonomy" id="27404"/>
    <lineage>
        <taxon>Eukaryota</taxon>
        <taxon>Metazoa</taxon>
        <taxon>Ecdysozoa</taxon>
        <taxon>Arthropoda</taxon>
        <taxon>Crustacea</taxon>
        <taxon>Branchiopoda</taxon>
        <taxon>Diplostraca</taxon>
        <taxon>Cladocera</taxon>
        <taxon>Anomopoda</taxon>
        <taxon>Daphniidae</taxon>
        <taxon>Daphnia</taxon>
    </lineage>
</organism>
<feature type="signal peptide" evidence="1">
    <location>
        <begin position="1"/>
        <end position="21"/>
    </location>
</feature>
<dbReference type="AlphaFoldDB" id="A0A8J2WIU9"/>